<protein>
    <recommendedName>
        <fullName evidence="3">DUF309 domain-containing protein</fullName>
    </recommendedName>
</protein>
<dbReference type="AlphaFoldDB" id="E8N5N9"/>
<organism evidence="1 2">
    <name type="scientific">Anaerolinea thermophila (strain DSM 14523 / JCM 11388 / NBRC 100420 / UNI-1)</name>
    <dbReference type="NCBI Taxonomy" id="926569"/>
    <lineage>
        <taxon>Bacteria</taxon>
        <taxon>Bacillati</taxon>
        <taxon>Chloroflexota</taxon>
        <taxon>Anaerolineae</taxon>
        <taxon>Anaerolineales</taxon>
        <taxon>Anaerolineaceae</taxon>
        <taxon>Anaerolinea</taxon>
    </lineage>
</organism>
<dbReference type="Pfam" id="PF03745">
    <property type="entry name" value="DUF309"/>
    <property type="match status" value="1"/>
</dbReference>
<evidence type="ECO:0008006" key="3">
    <source>
        <dbReference type="Google" id="ProtNLM"/>
    </source>
</evidence>
<dbReference type="InParanoid" id="E8N5N9"/>
<dbReference type="RefSeq" id="WP_013560131.1">
    <property type="nucleotide sequence ID" value="NC_014960.1"/>
</dbReference>
<dbReference type="InterPro" id="IPR023203">
    <property type="entry name" value="TTHA0068_sf"/>
</dbReference>
<evidence type="ECO:0000313" key="2">
    <source>
        <dbReference type="Proteomes" id="UP000008922"/>
    </source>
</evidence>
<dbReference type="InterPro" id="IPR005500">
    <property type="entry name" value="DUF309"/>
</dbReference>
<reference evidence="1 2" key="1">
    <citation type="submission" date="2010-12" db="EMBL/GenBank/DDBJ databases">
        <title>Whole genome sequence of Anaerolinea thermophila UNI-1.</title>
        <authorList>
            <person name="Narita-Yamada S."/>
            <person name="Kishi E."/>
            <person name="Watanabe Y."/>
            <person name="Takasaki K."/>
            <person name="Ankai A."/>
            <person name="Oguchi A."/>
            <person name="Fukui S."/>
            <person name="Takahashi M."/>
            <person name="Yashiro I."/>
            <person name="Hosoyama A."/>
            <person name="Sekiguchi Y."/>
            <person name="Hanada S."/>
            <person name="Fujita N."/>
        </authorList>
    </citation>
    <scope>NUCLEOTIDE SEQUENCE [LARGE SCALE GENOMIC DNA]</scope>
    <source>
        <strain evidence="2">DSM 14523 / JCM 11388 / NBRC 100420 / UNI-1</strain>
    </source>
</reference>
<sequence length="144" mass="16623">MNQLLHPNQPCTSQEAEEACTKAIHPSALRGIRAFNQGDYYAAHEELEIAWRAEKSVLRHVYRGILQIGLAYYHILRGNYRGAVKMFAYSRYWLSSFPDVCCGVHLEKLRQDAQKAESLLLKLGEENLSQFPKEFFKPIEMETC</sequence>
<dbReference type="EMBL" id="AP012029">
    <property type="protein sequence ID" value="BAJ63753.1"/>
    <property type="molecule type" value="Genomic_DNA"/>
</dbReference>
<dbReference type="eggNOG" id="COG1547">
    <property type="taxonomic scope" value="Bacteria"/>
</dbReference>
<evidence type="ECO:0000313" key="1">
    <source>
        <dbReference type="EMBL" id="BAJ63753.1"/>
    </source>
</evidence>
<dbReference type="PANTHER" id="PTHR34796:SF1">
    <property type="entry name" value="EXPRESSED PROTEIN"/>
    <property type="match status" value="1"/>
</dbReference>
<dbReference type="HOGENOM" id="CLU_125317_1_1_0"/>
<name>E8N5N9_ANATU</name>
<gene>
    <name evidence="1" type="ordered locus">ANT_17270</name>
</gene>
<keyword evidence="2" id="KW-1185">Reference proteome</keyword>
<accession>E8N5N9</accession>
<dbReference type="PANTHER" id="PTHR34796">
    <property type="entry name" value="EXPRESSED PROTEIN"/>
    <property type="match status" value="1"/>
</dbReference>
<dbReference type="KEGG" id="atm:ANT_17270"/>
<dbReference type="STRING" id="926569.ANT_17270"/>
<dbReference type="Proteomes" id="UP000008922">
    <property type="component" value="Chromosome"/>
</dbReference>
<dbReference type="SUPFAM" id="SSF140663">
    <property type="entry name" value="TTHA0068-like"/>
    <property type="match status" value="1"/>
</dbReference>
<dbReference type="Gene3D" id="1.10.3450.10">
    <property type="entry name" value="TTHA0068-like"/>
    <property type="match status" value="1"/>
</dbReference>
<proteinExistence type="predicted"/>